<comment type="caution">
    <text evidence="1">The sequence shown here is derived from an EMBL/GenBank/DDBJ whole genome shotgun (WGS) entry which is preliminary data.</text>
</comment>
<dbReference type="Proteomes" id="UP000324222">
    <property type="component" value="Unassembled WGS sequence"/>
</dbReference>
<sequence>MASLSRDEPKYQVSNFSIFLTKLTNLHLNTELIPSITTPLQFLTRSTALQQLLYALKPSLPATRPYVRAY</sequence>
<dbReference type="EMBL" id="VSRR010007977">
    <property type="protein sequence ID" value="MPC47882.1"/>
    <property type="molecule type" value="Genomic_DNA"/>
</dbReference>
<evidence type="ECO:0000313" key="2">
    <source>
        <dbReference type="Proteomes" id="UP000324222"/>
    </source>
</evidence>
<dbReference type="OrthoDB" id="2160638at2759"/>
<dbReference type="AlphaFoldDB" id="A0A5B7FN38"/>
<evidence type="ECO:0000313" key="1">
    <source>
        <dbReference type="EMBL" id="MPC47882.1"/>
    </source>
</evidence>
<accession>A0A5B7FN38</accession>
<reference evidence="1 2" key="1">
    <citation type="submission" date="2019-05" db="EMBL/GenBank/DDBJ databases">
        <title>Another draft genome of Portunus trituberculatus and its Hox gene families provides insights of decapod evolution.</title>
        <authorList>
            <person name="Jeong J.-H."/>
            <person name="Song I."/>
            <person name="Kim S."/>
            <person name="Choi T."/>
            <person name="Kim D."/>
            <person name="Ryu S."/>
            <person name="Kim W."/>
        </authorList>
    </citation>
    <scope>NUCLEOTIDE SEQUENCE [LARGE SCALE GENOMIC DNA]</scope>
    <source>
        <tissue evidence="1">Muscle</tissue>
    </source>
</reference>
<organism evidence="1 2">
    <name type="scientific">Portunus trituberculatus</name>
    <name type="common">Swimming crab</name>
    <name type="synonym">Neptunus trituberculatus</name>
    <dbReference type="NCBI Taxonomy" id="210409"/>
    <lineage>
        <taxon>Eukaryota</taxon>
        <taxon>Metazoa</taxon>
        <taxon>Ecdysozoa</taxon>
        <taxon>Arthropoda</taxon>
        <taxon>Crustacea</taxon>
        <taxon>Multicrustacea</taxon>
        <taxon>Malacostraca</taxon>
        <taxon>Eumalacostraca</taxon>
        <taxon>Eucarida</taxon>
        <taxon>Decapoda</taxon>
        <taxon>Pleocyemata</taxon>
        <taxon>Brachyura</taxon>
        <taxon>Eubrachyura</taxon>
        <taxon>Portunoidea</taxon>
        <taxon>Portunidae</taxon>
        <taxon>Portuninae</taxon>
        <taxon>Portunus</taxon>
    </lineage>
</organism>
<proteinExistence type="predicted"/>
<protein>
    <submittedName>
        <fullName evidence="1">Uncharacterized protein</fullName>
    </submittedName>
</protein>
<keyword evidence="2" id="KW-1185">Reference proteome</keyword>
<name>A0A5B7FN38_PORTR</name>
<gene>
    <name evidence="1" type="ORF">E2C01_041643</name>
</gene>